<dbReference type="InterPro" id="IPR005982">
    <property type="entry name" value="Thioredox_Rdtase"/>
</dbReference>
<dbReference type="KEGG" id="mlb:MLBr02703"/>
<dbReference type="Proteomes" id="UP000006900">
    <property type="component" value="Chromosome"/>
</dbReference>
<feature type="domain" description="Thioredoxin" evidence="10">
    <location>
        <begin position="341"/>
        <end position="455"/>
    </location>
</feature>
<dbReference type="InterPro" id="IPR050097">
    <property type="entry name" value="Ferredoxin-NADP_redctase_2"/>
</dbReference>
<evidence type="ECO:0000259" key="10">
    <source>
        <dbReference type="PROSITE" id="PS51352"/>
    </source>
</evidence>
<dbReference type="PROSITE" id="PS00573">
    <property type="entry name" value="PYRIDINE_REDOX_2"/>
    <property type="match status" value="1"/>
</dbReference>
<keyword evidence="2 9" id="KW-0285">Flavoprotein</keyword>
<reference evidence="11 12" key="1">
    <citation type="journal article" date="2009" name="Nat. Genet.">
        <title>Comparative genomic and phylogeographic analysis of Mycobacterium leprae.</title>
        <authorList>
            <person name="Monot M."/>
            <person name="Honore N."/>
            <person name="Garnier T."/>
            <person name="Zidane N."/>
            <person name="Sherafi D."/>
            <person name="Paniz-Mondolfi A."/>
            <person name="Matsuoka M."/>
            <person name="Taylor G.M."/>
            <person name="Donoghue H.D."/>
            <person name="Bouwman A."/>
            <person name="Mays S."/>
            <person name="Watson C."/>
            <person name="Lockwood D."/>
            <person name="Khamispour A."/>
            <person name="Dowlati Y."/>
            <person name="Jianping S."/>
            <person name="Rea T.H."/>
            <person name="Vera-Cabrera L."/>
            <person name="Stefani M.M."/>
            <person name="Banu S."/>
            <person name="Macdonald M."/>
            <person name="Sapkota B.R."/>
            <person name="Spencer J.S."/>
            <person name="Thomas J."/>
            <person name="Harshman K."/>
            <person name="Singh P."/>
            <person name="Busso P."/>
            <person name="Gattiker A."/>
            <person name="Rougemont J."/>
            <person name="Brennan P.J."/>
            <person name="Cole S.T."/>
        </authorList>
    </citation>
    <scope>NUCLEOTIDE SEQUENCE [LARGE SCALE GENOMIC DNA]</scope>
    <source>
        <strain evidence="12">Br4923</strain>
    </source>
</reference>
<keyword evidence="7 9" id="KW-0676">Redox-active center</keyword>
<accession>A0A0H3MWR3</accession>
<comment type="catalytic activity">
    <reaction evidence="8 9">
        <text>[thioredoxin]-dithiol + NADP(+) = [thioredoxin]-disulfide + NADPH + H(+)</text>
        <dbReference type="Rhea" id="RHEA:20345"/>
        <dbReference type="Rhea" id="RHEA-COMP:10698"/>
        <dbReference type="Rhea" id="RHEA-COMP:10700"/>
        <dbReference type="ChEBI" id="CHEBI:15378"/>
        <dbReference type="ChEBI" id="CHEBI:29950"/>
        <dbReference type="ChEBI" id="CHEBI:50058"/>
        <dbReference type="ChEBI" id="CHEBI:57783"/>
        <dbReference type="ChEBI" id="CHEBI:58349"/>
        <dbReference type="EC" id="1.8.1.9"/>
    </reaction>
</comment>
<dbReference type="AlphaFoldDB" id="A0A0H3MWR3"/>
<evidence type="ECO:0000313" key="12">
    <source>
        <dbReference type="Proteomes" id="UP000006900"/>
    </source>
</evidence>
<dbReference type="GO" id="GO:0005737">
    <property type="term" value="C:cytoplasm"/>
    <property type="evidence" value="ECO:0007669"/>
    <property type="project" value="InterPro"/>
</dbReference>
<dbReference type="Gene3D" id="3.40.30.10">
    <property type="entry name" value="Glutaredoxin"/>
    <property type="match status" value="1"/>
</dbReference>
<dbReference type="PRINTS" id="PR00368">
    <property type="entry name" value="FADPNR"/>
</dbReference>
<dbReference type="GO" id="GO:0004791">
    <property type="term" value="F:thioredoxin-disulfide reductase (NADPH) activity"/>
    <property type="evidence" value="ECO:0007669"/>
    <property type="project" value="UniProtKB-UniRule"/>
</dbReference>
<evidence type="ECO:0000256" key="4">
    <source>
        <dbReference type="ARBA" id="ARBA00022982"/>
    </source>
</evidence>
<evidence type="ECO:0000256" key="2">
    <source>
        <dbReference type="ARBA" id="ARBA00022630"/>
    </source>
</evidence>
<evidence type="ECO:0000256" key="1">
    <source>
        <dbReference type="ARBA" id="ARBA00022448"/>
    </source>
</evidence>
<protein>
    <recommendedName>
        <fullName evidence="9">Thioredoxin reductase</fullName>
        <ecNumber evidence="9">1.8.1.9</ecNumber>
    </recommendedName>
</protein>
<dbReference type="Pfam" id="PF07992">
    <property type="entry name" value="Pyr_redox_2"/>
    <property type="match status" value="1"/>
</dbReference>
<keyword evidence="3 9" id="KW-0274">FAD</keyword>
<dbReference type="NCBIfam" id="TIGR01292">
    <property type="entry name" value="TRX_reduct"/>
    <property type="match status" value="1"/>
</dbReference>
<proteinExistence type="inferred from homology"/>
<dbReference type="EC" id="1.8.1.9" evidence="9"/>
<evidence type="ECO:0000256" key="8">
    <source>
        <dbReference type="ARBA" id="ARBA00048132"/>
    </source>
</evidence>
<dbReference type="InterPro" id="IPR023753">
    <property type="entry name" value="FAD/NAD-binding_dom"/>
</dbReference>
<keyword evidence="1" id="KW-0813">Transport</keyword>
<keyword evidence="6" id="KW-1015">Disulfide bond</keyword>
<dbReference type="InterPro" id="IPR017937">
    <property type="entry name" value="Thioredoxin_CS"/>
</dbReference>
<comment type="subunit">
    <text evidence="9">Homodimer.</text>
</comment>
<name>A0A0H3MWR3_MYCLB</name>
<evidence type="ECO:0000256" key="9">
    <source>
        <dbReference type="RuleBase" id="RU003880"/>
    </source>
</evidence>
<dbReference type="SMR" id="A0A0H3MWR3"/>
<evidence type="ECO:0000256" key="3">
    <source>
        <dbReference type="ARBA" id="ARBA00022827"/>
    </source>
</evidence>
<dbReference type="PRINTS" id="PR00469">
    <property type="entry name" value="PNDRDTASEII"/>
</dbReference>
<comment type="similarity">
    <text evidence="9">Belongs to the class-II pyridine nucleotide-disulfide oxidoreductase family.</text>
</comment>
<dbReference type="Pfam" id="PF00085">
    <property type="entry name" value="Thioredoxin"/>
    <property type="match status" value="1"/>
</dbReference>
<keyword evidence="4" id="KW-0249">Electron transport</keyword>
<dbReference type="PANTHER" id="PTHR48105">
    <property type="entry name" value="THIOREDOXIN REDUCTASE 1-RELATED-RELATED"/>
    <property type="match status" value="1"/>
</dbReference>
<organism evidence="11 12">
    <name type="scientific">Mycobacterium leprae (strain Br4923)</name>
    <dbReference type="NCBI Taxonomy" id="561304"/>
    <lineage>
        <taxon>Bacteria</taxon>
        <taxon>Bacillati</taxon>
        <taxon>Actinomycetota</taxon>
        <taxon>Actinomycetes</taxon>
        <taxon>Mycobacteriales</taxon>
        <taxon>Mycobacteriaceae</taxon>
        <taxon>Mycobacterium</taxon>
    </lineage>
</organism>
<dbReference type="InterPro" id="IPR005746">
    <property type="entry name" value="Thioredoxin"/>
</dbReference>
<dbReference type="InterPro" id="IPR036188">
    <property type="entry name" value="FAD/NAD-bd_sf"/>
</dbReference>
<dbReference type="GO" id="GO:0019430">
    <property type="term" value="P:removal of superoxide radicals"/>
    <property type="evidence" value="ECO:0007669"/>
    <property type="project" value="UniProtKB-UniRule"/>
</dbReference>
<dbReference type="FunFam" id="3.40.30.10:FF:000001">
    <property type="entry name" value="Thioredoxin"/>
    <property type="match status" value="1"/>
</dbReference>
<dbReference type="SUPFAM" id="SSF52833">
    <property type="entry name" value="Thioredoxin-like"/>
    <property type="match status" value="1"/>
</dbReference>
<dbReference type="PROSITE" id="PS00194">
    <property type="entry name" value="THIOREDOXIN_1"/>
    <property type="match status" value="1"/>
</dbReference>
<dbReference type="NCBIfam" id="TIGR01068">
    <property type="entry name" value="thioredoxin"/>
    <property type="match status" value="1"/>
</dbReference>
<evidence type="ECO:0000313" key="11">
    <source>
        <dbReference type="EMBL" id="CAR72803.1"/>
    </source>
</evidence>
<keyword evidence="5 9" id="KW-0560">Oxidoreductase</keyword>
<dbReference type="InterPro" id="IPR013766">
    <property type="entry name" value="Thioredoxin_domain"/>
</dbReference>
<evidence type="ECO:0000256" key="6">
    <source>
        <dbReference type="ARBA" id="ARBA00023157"/>
    </source>
</evidence>
<dbReference type="CDD" id="cd02947">
    <property type="entry name" value="TRX_family"/>
    <property type="match status" value="1"/>
</dbReference>
<dbReference type="PROSITE" id="PS51352">
    <property type="entry name" value="THIOREDOXIN_2"/>
    <property type="match status" value="1"/>
</dbReference>
<dbReference type="Gene3D" id="3.50.50.60">
    <property type="entry name" value="FAD/NAD(P)-binding domain"/>
    <property type="match status" value="2"/>
</dbReference>
<dbReference type="InterPro" id="IPR008255">
    <property type="entry name" value="Pyr_nucl-diS_OxRdtase_2_AS"/>
</dbReference>
<sequence>MNTTPSAHETIHEVIVIGSGPAGYTAALYAARAQLTPLVFEGTSFGGALMTTTEVENYPGFRNGITGPELMDDMREQALRFGAELRTEDVESVSLRGPIKSVVTAEGQTYQARAVILAMGTSVRYLQIPGEQELLGRGVSACATCDGSFFRGQDIAVIGGGDSAMEEALFLTRFARSVTLVHRRDEFRASKIMLGRARNNDKIKFITNHTVVAVNGYTTVTGLRLRNTTTGEETTLVVTGVFVAIGHEPRSSLVSDVVDIDPDGYVLVKGRTTSTSMDGVFAAGDLVDRTYRQAITAAGSGCAAAIDAERWLAEHAGSKANETTEETGDVDSTDTTDWSTAMTDAKNAGVTIEVTDASFFADVLSSNKPVLVDFWATWCGPCKMVAPVLEEIASEQRNQLTVAKLDVDTNPEMAREFQVVSIPTMILFQGGQPVKRIVGAKGKAALLRDLSDVVPNLN</sequence>
<gene>
    <name evidence="11" type="primary">trx</name>
    <name evidence="11" type="ordered locus">MLBr02703</name>
</gene>
<dbReference type="HOGENOM" id="CLU_031864_5_1_11"/>
<evidence type="ECO:0000256" key="7">
    <source>
        <dbReference type="ARBA" id="ARBA00023284"/>
    </source>
</evidence>
<dbReference type="EMBL" id="FM211192">
    <property type="protein sequence ID" value="CAR72803.1"/>
    <property type="molecule type" value="Genomic_DNA"/>
</dbReference>
<dbReference type="SUPFAM" id="SSF51905">
    <property type="entry name" value="FAD/NAD(P)-binding domain"/>
    <property type="match status" value="1"/>
</dbReference>
<dbReference type="InterPro" id="IPR036249">
    <property type="entry name" value="Thioredoxin-like_sf"/>
</dbReference>
<comment type="cofactor">
    <cofactor evidence="9">
        <name>FAD</name>
        <dbReference type="ChEBI" id="CHEBI:57692"/>
    </cofactor>
</comment>
<evidence type="ECO:0000256" key="5">
    <source>
        <dbReference type="ARBA" id="ARBA00023002"/>
    </source>
</evidence>